<dbReference type="GO" id="GO:0006596">
    <property type="term" value="P:polyamine biosynthetic process"/>
    <property type="evidence" value="ECO:0007669"/>
    <property type="project" value="UniProtKB-UniRule"/>
</dbReference>
<evidence type="ECO:0000313" key="5">
    <source>
        <dbReference type="EMBL" id="QWT50442.1"/>
    </source>
</evidence>
<keyword evidence="6" id="KW-1185">Reference proteome</keyword>
<dbReference type="Pfam" id="PF01564">
    <property type="entry name" value="Spermine_synth"/>
    <property type="match status" value="1"/>
</dbReference>
<accession>A0A975SQ40</accession>
<dbReference type="RefSeq" id="WP_216132277.1">
    <property type="nucleotide sequence ID" value="NZ_CP064782.1"/>
</dbReference>
<name>A0A975SQ40_9RHOO</name>
<dbReference type="CDD" id="cd02440">
    <property type="entry name" value="AdoMet_MTases"/>
    <property type="match status" value="1"/>
</dbReference>
<dbReference type="GO" id="GO:0016740">
    <property type="term" value="F:transferase activity"/>
    <property type="evidence" value="ECO:0007669"/>
    <property type="project" value="UniProtKB-UniRule"/>
</dbReference>
<dbReference type="PANTHER" id="PTHR43317">
    <property type="entry name" value="THERMOSPERMINE SYNTHASE ACAULIS5"/>
    <property type="match status" value="1"/>
</dbReference>
<reference evidence="5" key="1">
    <citation type="submission" date="2020-11" db="EMBL/GenBank/DDBJ databases">
        <title>Azospira inquinata sp. nov.</title>
        <authorList>
            <person name="Moe W.M."/>
            <person name="Mikes M.C."/>
        </authorList>
    </citation>
    <scope>NUCLEOTIDE SEQUENCE</scope>
    <source>
        <strain evidence="5">Azo-3</strain>
    </source>
</reference>
<organism evidence="5 6">
    <name type="scientific">Azospira inquinata</name>
    <dbReference type="NCBI Taxonomy" id="2785627"/>
    <lineage>
        <taxon>Bacteria</taxon>
        <taxon>Pseudomonadati</taxon>
        <taxon>Pseudomonadota</taxon>
        <taxon>Betaproteobacteria</taxon>
        <taxon>Rhodocyclales</taxon>
        <taxon>Rhodocyclaceae</taxon>
        <taxon>Azospira</taxon>
    </lineage>
</organism>
<dbReference type="KEGG" id="aiq:Azoinq_02405"/>
<proteinExistence type="predicted"/>
<dbReference type="AlphaFoldDB" id="A0A975SQ40"/>
<evidence type="ECO:0000259" key="4">
    <source>
        <dbReference type="PROSITE" id="PS51006"/>
    </source>
</evidence>
<dbReference type="PANTHER" id="PTHR43317:SF1">
    <property type="entry name" value="THERMOSPERMINE SYNTHASE ACAULIS5"/>
    <property type="match status" value="1"/>
</dbReference>
<feature type="active site" description="Proton acceptor" evidence="3">
    <location>
        <position position="135"/>
    </location>
</feature>
<keyword evidence="1 3" id="KW-0808">Transferase</keyword>
<feature type="domain" description="PABS" evidence="4">
    <location>
        <begin position="1"/>
        <end position="210"/>
    </location>
</feature>
<dbReference type="EMBL" id="CP064782">
    <property type="protein sequence ID" value="QWT50442.1"/>
    <property type="molecule type" value="Genomic_DNA"/>
</dbReference>
<evidence type="ECO:0000256" key="2">
    <source>
        <dbReference type="ARBA" id="ARBA00023115"/>
    </source>
</evidence>
<sequence>MDHPIDVSEAAGVRYLHFGSDWVQGAMRIARPYSLELAYTREMMAGLLLREREPWPETLLLIGLGAGSLTKFAWRHLPHCKVTVVEINPRVAAMARQCFKLPEAGPHLDYRFEDGARFVARAREAGERYDWILVDSFDPQARAGALDRQPFYRDCAALLGPRGLLGVNFLGRSRGFGASVARLEEAFPGRTLVFPSCDSGNAIAFAAVGERVDGSQEELKERAQALKKDTGLNLLPTLARLEQAGHFQGRRLVL</sequence>
<protein>
    <submittedName>
        <fullName evidence="5">Spermidine synthase</fullName>
    </submittedName>
</protein>
<keyword evidence="2 3" id="KW-0620">Polyamine biosynthesis</keyword>
<dbReference type="PROSITE" id="PS51006">
    <property type="entry name" value="PABS_2"/>
    <property type="match status" value="1"/>
</dbReference>
<dbReference type="Proteomes" id="UP000683428">
    <property type="component" value="Chromosome"/>
</dbReference>
<dbReference type="InterPro" id="IPR030374">
    <property type="entry name" value="PABS"/>
</dbReference>
<evidence type="ECO:0000256" key="3">
    <source>
        <dbReference type="PROSITE-ProRule" id="PRU00354"/>
    </source>
</evidence>
<evidence type="ECO:0000313" key="6">
    <source>
        <dbReference type="Proteomes" id="UP000683428"/>
    </source>
</evidence>
<gene>
    <name evidence="5" type="ORF">Azoinq_02405</name>
</gene>
<evidence type="ECO:0000256" key="1">
    <source>
        <dbReference type="ARBA" id="ARBA00022679"/>
    </source>
</evidence>